<keyword evidence="3" id="KW-1185">Reference proteome</keyword>
<comment type="caution">
    <text evidence="2">The sequence shown here is derived from an EMBL/GenBank/DDBJ whole genome shotgun (WGS) entry which is preliminary data.</text>
</comment>
<evidence type="ECO:0000256" key="1">
    <source>
        <dbReference type="SAM" id="MobiDB-lite"/>
    </source>
</evidence>
<name>A0A8J4QYY5_9ROSI</name>
<dbReference type="EMBL" id="JRKL02003801">
    <property type="protein sequence ID" value="KAF3954167.1"/>
    <property type="molecule type" value="Genomic_DNA"/>
</dbReference>
<evidence type="ECO:0000313" key="3">
    <source>
        <dbReference type="Proteomes" id="UP000737018"/>
    </source>
</evidence>
<accession>A0A8J4QYY5</accession>
<protein>
    <submittedName>
        <fullName evidence="2">Uncharacterized protein</fullName>
    </submittedName>
</protein>
<feature type="compositionally biased region" description="Polar residues" evidence="1">
    <location>
        <begin position="111"/>
        <end position="129"/>
    </location>
</feature>
<gene>
    <name evidence="2" type="ORF">CMV_020450</name>
</gene>
<reference evidence="2" key="1">
    <citation type="submission" date="2020-03" db="EMBL/GenBank/DDBJ databases">
        <title>Castanea mollissima Vanexum genome sequencing.</title>
        <authorList>
            <person name="Staton M."/>
        </authorList>
    </citation>
    <scope>NUCLEOTIDE SEQUENCE</scope>
    <source>
        <tissue evidence="2">Leaf</tissue>
    </source>
</reference>
<sequence>MGNSIEEMMMIRSLSPLEDNIGLSPRDAAMVDLMDLQPYWRCSQRQNSVQSNRYGWLHVCLALVVKQKHHLHLDCGTSLKLVIIRDPNDPELGLQISITPTFGLSSVFHAPSNQSDSSPAPSPSGNVNT</sequence>
<feature type="region of interest" description="Disordered" evidence="1">
    <location>
        <begin position="109"/>
        <end position="129"/>
    </location>
</feature>
<organism evidence="2 3">
    <name type="scientific">Castanea mollissima</name>
    <name type="common">Chinese chestnut</name>
    <dbReference type="NCBI Taxonomy" id="60419"/>
    <lineage>
        <taxon>Eukaryota</taxon>
        <taxon>Viridiplantae</taxon>
        <taxon>Streptophyta</taxon>
        <taxon>Embryophyta</taxon>
        <taxon>Tracheophyta</taxon>
        <taxon>Spermatophyta</taxon>
        <taxon>Magnoliopsida</taxon>
        <taxon>eudicotyledons</taxon>
        <taxon>Gunneridae</taxon>
        <taxon>Pentapetalae</taxon>
        <taxon>rosids</taxon>
        <taxon>fabids</taxon>
        <taxon>Fagales</taxon>
        <taxon>Fagaceae</taxon>
        <taxon>Castanea</taxon>
    </lineage>
</organism>
<proteinExistence type="predicted"/>
<evidence type="ECO:0000313" key="2">
    <source>
        <dbReference type="EMBL" id="KAF3954167.1"/>
    </source>
</evidence>
<dbReference type="Proteomes" id="UP000737018">
    <property type="component" value="Unassembled WGS sequence"/>
</dbReference>
<dbReference type="AlphaFoldDB" id="A0A8J4QYY5"/>